<dbReference type="EMBL" id="LAOC01000001">
    <property type="protein sequence ID" value="KJV79008.1"/>
    <property type="molecule type" value="Genomic_DNA"/>
</dbReference>
<dbReference type="GO" id="GO:0016740">
    <property type="term" value="F:transferase activity"/>
    <property type="evidence" value="ECO:0007669"/>
    <property type="project" value="UniProtKB-KW"/>
</dbReference>
<name>A0A0F3PFD5_RICRH</name>
<organism evidence="1 2">
    <name type="scientific">Rickettsia rhipicephali str. Ect</name>
    <dbReference type="NCBI Taxonomy" id="1359199"/>
    <lineage>
        <taxon>Bacteria</taxon>
        <taxon>Pseudomonadati</taxon>
        <taxon>Pseudomonadota</taxon>
        <taxon>Alphaproteobacteria</taxon>
        <taxon>Rickettsiales</taxon>
        <taxon>Rickettsiaceae</taxon>
        <taxon>Rickettsieae</taxon>
        <taxon>Rickettsia</taxon>
        <taxon>spotted fever group</taxon>
    </lineage>
</organism>
<dbReference type="AlphaFoldDB" id="A0A0F3PFD5"/>
<evidence type="ECO:0000313" key="2">
    <source>
        <dbReference type="Proteomes" id="UP000033591"/>
    </source>
</evidence>
<comment type="caution">
    <text evidence="1">The sequence shown here is derived from an EMBL/GenBank/DDBJ whole genome shotgun (WGS) entry which is preliminary data.</text>
</comment>
<dbReference type="InterPro" id="IPR043519">
    <property type="entry name" value="NT_sf"/>
</dbReference>
<dbReference type="Proteomes" id="UP000033591">
    <property type="component" value="Unassembled WGS sequence"/>
</dbReference>
<dbReference type="SUPFAM" id="SSF81301">
    <property type="entry name" value="Nucleotidyltransferase"/>
    <property type="match status" value="1"/>
</dbReference>
<protein>
    <submittedName>
        <fullName evidence="1">Nucleotidyltransferase domain protein</fullName>
    </submittedName>
</protein>
<dbReference type="Gene3D" id="3.30.460.10">
    <property type="entry name" value="Beta Polymerase, domain 2"/>
    <property type="match status" value="1"/>
</dbReference>
<keyword evidence="1" id="KW-0808">Transferase</keyword>
<accession>A0A0F3PFD5</accession>
<gene>
    <name evidence="1" type="ORF">RMAECT_0009</name>
</gene>
<proteinExistence type="predicted"/>
<reference evidence="1 2" key="1">
    <citation type="submission" date="2015-01" db="EMBL/GenBank/DDBJ databases">
        <title>Genome Sequencing of Rickettsiales.</title>
        <authorList>
            <person name="Daugherty S.C."/>
            <person name="Su Q."/>
            <person name="Abolude K."/>
            <person name="Beier-Sexton M."/>
            <person name="Carlyon J.A."/>
            <person name="Carter R."/>
            <person name="Day N.P."/>
            <person name="Dumler S.J."/>
            <person name="Dyachenko V."/>
            <person name="Godinez A."/>
            <person name="Kurtti T.J."/>
            <person name="Lichay M."/>
            <person name="Mullins K.E."/>
            <person name="Ott S."/>
            <person name="Pappas-Brown V."/>
            <person name="Paris D.H."/>
            <person name="Patel P."/>
            <person name="Richards A.L."/>
            <person name="Sadzewicz L."/>
            <person name="Sears K."/>
            <person name="Seidman D."/>
            <person name="Sengamalay N."/>
            <person name="Stenos J."/>
            <person name="Tallon L.J."/>
            <person name="Vincent G."/>
            <person name="Fraser C.M."/>
            <person name="Munderloh U."/>
            <person name="Dunning-Hotopp J.C."/>
        </authorList>
    </citation>
    <scope>NUCLEOTIDE SEQUENCE [LARGE SCALE GENOMIC DNA]</scope>
    <source>
        <strain evidence="1 2">Ect</strain>
    </source>
</reference>
<evidence type="ECO:0000313" key="1">
    <source>
        <dbReference type="EMBL" id="KJV79008.1"/>
    </source>
</evidence>
<dbReference type="PATRIC" id="fig|1359199.3.peg.8"/>
<sequence length="55" mass="6437">MAVVKDKIALVILYGSYARGDWVKDMYTEDHITYSYTSDFDFLVEKKGKFKEHAI</sequence>